<sequence length="293" mass="31015">MTTGSPWRAEAGALLKRLTARWNQLQPPDDLSQQFLADAEAALAETDNSVRGWWNGRHKETVWRSLHAAEARITSLGTDLGGRLPDVKARTGQHLSSRDERYKALIGIDPANLGLNDRTAVETALEAALRLGDDGFSTLRGHRNRLLYTATALLVVLLVIGTAATFKPTMLPLGIGQSTGGGDFWWVALWGLFGAIFAASVSGAKLKLSLAPYAFGVPLFGLKVVLGAAFAVVGVLALKAGVVAGQKVENQAALIVAAITLGYSQQLGTKILDTYSKKLVAEAKPSTGDVKSG</sequence>
<name>A0ABQ3M3J5_9PSEU</name>
<accession>A0ABQ3M3J5</accession>
<keyword evidence="1" id="KW-0472">Membrane</keyword>
<gene>
    <name evidence="2" type="ORF">GCM10017774_12150</name>
</gene>
<protein>
    <submittedName>
        <fullName evidence="2">Uncharacterized protein</fullName>
    </submittedName>
</protein>
<evidence type="ECO:0000313" key="3">
    <source>
        <dbReference type="Proteomes" id="UP000605568"/>
    </source>
</evidence>
<keyword evidence="1" id="KW-0812">Transmembrane</keyword>
<reference evidence="3" key="1">
    <citation type="journal article" date="2019" name="Int. J. Syst. Evol. Microbiol.">
        <title>The Global Catalogue of Microorganisms (GCM) 10K type strain sequencing project: providing services to taxonomists for standard genome sequencing and annotation.</title>
        <authorList>
            <consortium name="The Broad Institute Genomics Platform"/>
            <consortium name="The Broad Institute Genome Sequencing Center for Infectious Disease"/>
            <person name="Wu L."/>
            <person name="Ma J."/>
        </authorList>
    </citation>
    <scope>NUCLEOTIDE SEQUENCE [LARGE SCALE GENOMIC DNA]</scope>
    <source>
        <strain evidence="3">CGMCC 4.7367</strain>
    </source>
</reference>
<feature type="transmembrane region" description="Helical" evidence="1">
    <location>
        <begin position="184"/>
        <end position="201"/>
    </location>
</feature>
<evidence type="ECO:0000313" key="2">
    <source>
        <dbReference type="EMBL" id="GHH31784.1"/>
    </source>
</evidence>
<feature type="transmembrane region" description="Helical" evidence="1">
    <location>
        <begin position="146"/>
        <end position="164"/>
    </location>
</feature>
<feature type="transmembrane region" description="Helical" evidence="1">
    <location>
        <begin position="213"/>
        <end position="238"/>
    </location>
</feature>
<comment type="caution">
    <text evidence="2">The sequence shown here is derived from an EMBL/GenBank/DDBJ whole genome shotgun (WGS) entry which is preliminary data.</text>
</comment>
<proteinExistence type="predicted"/>
<dbReference type="EMBL" id="BNAR01000001">
    <property type="protein sequence ID" value="GHH31784.1"/>
    <property type="molecule type" value="Genomic_DNA"/>
</dbReference>
<keyword evidence="3" id="KW-1185">Reference proteome</keyword>
<evidence type="ECO:0000256" key="1">
    <source>
        <dbReference type="SAM" id="Phobius"/>
    </source>
</evidence>
<dbReference type="Proteomes" id="UP000605568">
    <property type="component" value="Unassembled WGS sequence"/>
</dbReference>
<organism evidence="2 3">
    <name type="scientific">Lentzea cavernae</name>
    <dbReference type="NCBI Taxonomy" id="2020703"/>
    <lineage>
        <taxon>Bacteria</taxon>
        <taxon>Bacillati</taxon>
        <taxon>Actinomycetota</taxon>
        <taxon>Actinomycetes</taxon>
        <taxon>Pseudonocardiales</taxon>
        <taxon>Pseudonocardiaceae</taxon>
        <taxon>Lentzea</taxon>
    </lineage>
</organism>
<dbReference type="RefSeq" id="WP_191296385.1">
    <property type="nucleotide sequence ID" value="NZ_BNAR01000001.1"/>
</dbReference>
<keyword evidence="1" id="KW-1133">Transmembrane helix</keyword>